<keyword evidence="2" id="KW-0378">Hydrolase</keyword>
<dbReference type="SUPFAM" id="SSF53474">
    <property type="entry name" value="alpha/beta-Hydrolases"/>
    <property type="match status" value="1"/>
</dbReference>
<keyword evidence="3" id="KW-1185">Reference proteome</keyword>
<dbReference type="EMBL" id="JAAKZY010000061">
    <property type="protein sequence ID" value="NGO09919.1"/>
    <property type="molecule type" value="Genomic_DNA"/>
</dbReference>
<organism evidence="2 3">
    <name type="scientific">Streptomyces scabichelini</name>
    <dbReference type="NCBI Taxonomy" id="2711217"/>
    <lineage>
        <taxon>Bacteria</taxon>
        <taxon>Bacillati</taxon>
        <taxon>Actinomycetota</taxon>
        <taxon>Actinomycetes</taxon>
        <taxon>Kitasatosporales</taxon>
        <taxon>Streptomycetaceae</taxon>
        <taxon>Streptomyces</taxon>
    </lineage>
</organism>
<evidence type="ECO:0000313" key="2">
    <source>
        <dbReference type="EMBL" id="NGO09919.1"/>
    </source>
</evidence>
<dbReference type="GO" id="GO:0016787">
    <property type="term" value="F:hydrolase activity"/>
    <property type="evidence" value="ECO:0007669"/>
    <property type="project" value="UniProtKB-KW"/>
</dbReference>
<gene>
    <name evidence="2" type="ORF">G5C60_20510</name>
</gene>
<evidence type="ECO:0000259" key="1">
    <source>
        <dbReference type="Pfam" id="PF01738"/>
    </source>
</evidence>
<name>A0A6G4V784_9ACTN</name>
<dbReference type="PANTHER" id="PTHR46623:SF6">
    <property type="entry name" value="ALPHA_BETA-HYDROLASES SUPERFAMILY PROTEIN"/>
    <property type="match status" value="1"/>
</dbReference>
<accession>A0A6G4V784</accession>
<dbReference type="Proteomes" id="UP000472335">
    <property type="component" value="Unassembled WGS sequence"/>
</dbReference>
<dbReference type="PANTHER" id="PTHR46623">
    <property type="entry name" value="CARBOXYMETHYLENEBUTENOLIDASE-RELATED"/>
    <property type="match status" value="1"/>
</dbReference>
<proteinExistence type="predicted"/>
<evidence type="ECO:0000313" key="3">
    <source>
        <dbReference type="Proteomes" id="UP000472335"/>
    </source>
</evidence>
<sequence>MANEISSPATADVPRAGENVTVAGLNAYLSRPREASTGGMLLLPSITGISPQLREFADGLAAAGVTALSWDIWRGRPGSDDPSQMETQFQWASELDDESSLTEMGQLLDHMFGELGCRRVGVIGWCIGGRFALLLGGRDSRMANVVAYHPTVRDTPAPNHTLDATEFTARIAAPTMILYPGADEVVSVESFRRLQAALNSRTTGPSIAHVYPGAGHGFTARAQHGNPINKAATDLSWPQALAFIRATTLV</sequence>
<dbReference type="InterPro" id="IPR002925">
    <property type="entry name" value="Dienelactn_hydro"/>
</dbReference>
<comment type="caution">
    <text evidence="2">The sequence shown here is derived from an EMBL/GenBank/DDBJ whole genome shotgun (WGS) entry which is preliminary data.</text>
</comment>
<protein>
    <submittedName>
        <fullName evidence="2">Dienelactone hydrolase</fullName>
    </submittedName>
</protein>
<dbReference type="Pfam" id="PF01738">
    <property type="entry name" value="DLH"/>
    <property type="match status" value="1"/>
</dbReference>
<dbReference type="InterPro" id="IPR029058">
    <property type="entry name" value="AB_hydrolase_fold"/>
</dbReference>
<dbReference type="Gene3D" id="3.40.50.1820">
    <property type="entry name" value="alpha/beta hydrolase"/>
    <property type="match status" value="1"/>
</dbReference>
<reference evidence="2 3" key="1">
    <citation type="submission" date="2020-02" db="EMBL/GenBank/DDBJ databases">
        <title>Whole-genome analyses of novel actinobacteria.</title>
        <authorList>
            <person name="Sahin N."/>
            <person name="Gencbay T."/>
        </authorList>
    </citation>
    <scope>NUCLEOTIDE SEQUENCE [LARGE SCALE GENOMIC DNA]</scope>
    <source>
        <strain evidence="2 3">HC44</strain>
    </source>
</reference>
<dbReference type="RefSeq" id="WP_165261362.1">
    <property type="nucleotide sequence ID" value="NZ_JAAKZY010000061.1"/>
</dbReference>
<dbReference type="AlphaFoldDB" id="A0A6G4V784"/>
<dbReference type="InterPro" id="IPR051049">
    <property type="entry name" value="Dienelactone_hydrolase-like"/>
</dbReference>
<feature type="domain" description="Dienelactone hydrolase" evidence="1">
    <location>
        <begin position="26"/>
        <end position="246"/>
    </location>
</feature>